<dbReference type="RefSeq" id="WP_130476089.1">
    <property type="nucleotide sequence ID" value="NZ_SFCC01000007.1"/>
</dbReference>
<feature type="signal peptide" evidence="1">
    <location>
        <begin position="1"/>
        <end position="27"/>
    </location>
</feature>
<dbReference type="AlphaFoldDB" id="A0A4V2ELX5"/>
<feature type="chain" id="PRO_5020937873" evidence="1">
    <location>
        <begin position="28"/>
        <end position="98"/>
    </location>
</feature>
<dbReference type="Proteomes" id="UP000292003">
    <property type="component" value="Unassembled WGS sequence"/>
</dbReference>
<dbReference type="EMBL" id="SFCC01000007">
    <property type="protein sequence ID" value="RZQ63085.1"/>
    <property type="molecule type" value="Genomic_DNA"/>
</dbReference>
<gene>
    <name evidence="2" type="ORF">EWH70_15475</name>
</gene>
<name>A0A4V2ELX5_9PSEU</name>
<keyword evidence="3" id="KW-1185">Reference proteome</keyword>
<reference evidence="2 3" key="1">
    <citation type="submission" date="2019-02" db="EMBL/GenBank/DDBJ databases">
        <title>Draft genome sequence of Amycolatopsis sp. 8-3EHSu isolated from roots of Suaeda maritima.</title>
        <authorList>
            <person name="Duangmal K."/>
            <person name="Chantavorakit T."/>
        </authorList>
    </citation>
    <scope>NUCLEOTIDE SEQUENCE [LARGE SCALE GENOMIC DNA]</scope>
    <source>
        <strain evidence="2 3">8-3EHSu</strain>
    </source>
</reference>
<organism evidence="2 3">
    <name type="scientific">Amycolatopsis suaedae</name>
    <dbReference type="NCBI Taxonomy" id="2510978"/>
    <lineage>
        <taxon>Bacteria</taxon>
        <taxon>Bacillati</taxon>
        <taxon>Actinomycetota</taxon>
        <taxon>Actinomycetes</taxon>
        <taxon>Pseudonocardiales</taxon>
        <taxon>Pseudonocardiaceae</taxon>
        <taxon>Amycolatopsis</taxon>
    </lineage>
</organism>
<evidence type="ECO:0000313" key="3">
    <source>
        <dbReference type="Proteomes" id="UP000292003"/>
    </source>
</evidence>
<protein>
    <submittedName>
        <fullName evidence="2">Uncharacterized protein</fullName>
    </submittedName>
</protein>
<accession>A0A4V2ELX5</accession>
<evidence type="ECO:0000256" key="1">
    <source>
        <dbReference type="SAM" id="SignalP"/>
    </source>
</evidence>
<comment type="caution">
    <text evidence="2">The sequence shown here is derived from an EMBL/GenBank/DDBJ whole genome shotgun (WGS) entry which is preliminary data.</text>
</comment>
<evidence type="ECO:0000313" key="2">
    <source>
        <dbReference type="EMBL" id="RZQ63085.1"/>
    </source>
</evidence>
<proteinExistence type="predicted"/>
<sequence>MRRKFAVVAATVAVGMLATGMGSSAHAEEPAQAQNIPCGSLGGFPPTWYQYWNNCGPGSDLIEIDWKFADNEQRCVPVGLTGIGFGGLINGARYLREC</sequence>
<keyword evidence="1" id="KW-0732">Signal</keyword>